<evidence type="ECO:0000256" key="2">
    <source>
        <dbReference type="ARBA" id="ARBA00022803"/>
    </source>
</evidence>
<feature type="repeat" description="TPR" evidence="3">
    <location>
        <begin position="142"/>
        <end position="175"/>
    </location>
</feature>
<reference evidence="5 6" key="1">
    <citation type="submission" date="2022-05" db="EMBL/GenBank/DDBJ databases">
        <authorList>
            <person name="Park J.-S."/>
        </authorList>
    </citation>
    <scope>NUCLEOTIDE SEQUENCE [LARGE SCALE GENOMIC DNA]</scope>
    <source>
        <strain evidence="5 6">2012CJ34-2</strain>
    </source>
</reference>
<dbReference type="SMART" id="SM00028">
    <property type="entry name" value="TPR"/>
    <property type="match status" value="3"/>
</dbReference>
<dbReference type="PROSITE" id="PS50005">
    <property type="entry name" value="TPR"/>
    <property type="match status" value="2"/>
</dbReference>
<feature type="repeat" description="TPR" evidence="3">
    <location>
        <begin position="72"/>
        <end position="105"/>
    </location>
</feature>
<sequence length="259" mass="30023">MKTCKRNALLLAVILTLLSGCVSTLPDKKKIKDPVVYEQKNLEIAHGFLQKGYPARAISRLEEILKVNKNSARAYGMLGVVYQAQGEYTLAEKNFKRSLRIDSDASDVRNNYGVLLYELDRHKEARIQFEKVTEDIYYEQRSRTFENLGFVALKVKDVKEAEKNFQRALRLDNNLPRASLEMAQLSLDKRNYVDAERYYKNYQNLARSGRPTARSLWLGIQIAQALRDREALDENADKLTRLYPGSQEYRKYQASLRNE</sequence>
<dbReference type="Pfam" id="PF13424">
    <property type="entry name" value="TPR_12"/>
    <property type="match status" value="1"/>
</dbReference>
<proteinExistence type="predicted"/>
<dbReference type="Pfam" id="PF13181">
    <property type="entry name" value="TPR_8"/>
    <property type="match status" value="1"/>
</dbReference>
<evidence type="ECO:0000256" key="1">
    <source>
        <dbReference type="ARBA" id="ARBA00022737"/>
    </source>
</evidence>
<dbReference type="EMBL" id="JAMFLX010000003">
    <property type="protein sequence ID" value="MCL6269018.1"/>
    <property type="molecule type" value="Genomic_DNA"/>
</dbReference>
<evidence type="ECO:0000256" key="4">
    <source>
        <dbReference type="SAM" id="SignalP"/>
    </source>
</evidence>
<dbReference type="InterPro" id="IPR019734">
    <property type="entry name" value="TPR_rpt"/>
</dbReference>
<keyword evidence="1" id="KW-0677">Repeat</keyword>
<evidence type="ECO:0000256" key="3">
    <source>
        <dbReference type="PROSITE-ProRule" id="PRU00339"/>
    </source>
</evidence>
<keyword evidence="2 3" id="KW-0802">TPR repeat</keyword>
<dbReference type="PROSITE" id="PS51257">
    <property type="entry name" value="PROKAR_LIPOPROTEIN"/>
    <property type="match status" value="1"/>
</dbReference>
<gene>
    <name evidence="5" type="primary">pilW</name>
    <name evidence="5" type="ORF">M3P05_03555</name>
</gene>
<protein>
    <submittedName>
        <fullName evidence="5">Type IV pilus biogenesis/stability protein PilW</fullName>
    </submittedName>
</protein>
<dbReference type="InterPro" id="IPR011990">
    <property type="entry name" value="TPR-like_helical_dom_sf"/>
</dbReference>
<dbReference type="RefSeq" id="WP_249697847.1">
    <property type="nucleotide sequence ID" value="NZ_JAMFLX010000003.1"/>
</dbReference>
<dbReference type="Gene3D" id="1.25.40.10">
    <property type="entry name" value="Tetratricopeptide repeat domain"/>
    <property type="match status" value="1"/>
</dbReference>
<evidence type="ECO:0000313" key="5">
    <source>
        <dbReference type="EMBL" id="MCL6269018.1"/>
    </source>
</evidence>
<feature type="chain" id="PRO_5046860476" evidence="4">
    <location>
        <begin position="25"/>
        <end position="259"/>
    </location>
</feature>
<dbReference type="Proteomes" id="UP001203338">
    <property type="component" value="Unassembled WGS sequence"/>
</dbReference>
<feature type="signal peptide" evidence="4">
    <location>
        <begin position="1"/>
        <end position="24"/>
    </location>
</feature>
<dbReference type="InterPro" id="IPR013360">
    <property type="entry name" value="Pilus_4_PilW"/>
</dbReference>
<keyword evidence="4" id="KW-0732">Signal</keyword>
<dbReference type="NCBIfam" id="TIGR02521">
    <property type="entry name" value="type_IV_pilW"/>
    <property type="match status" value="1"/>
</dbReference>
<dbReference type="PANTHER" id="PTHR45586">
    <property type="entry name" value="TPR REPEAT-CONTAINING PROTEIN PA4667"/>
    <property type="match status" value="1"/>
</dbReference>
<evidence type="ECO:0000313" key="6">
    <source>
        <dbReference type="Proteomes" id="UP001203338"/>
    </source>
</evidence>
<comment type="caution">
    <text evidence="5">The sequence shown here is derived from an EMBL/GenBank/DDBJ whole genome shotgun (WGS) entry which is preliminary data.</text>
</comment>
<accession>A0ABT0PCJ2</accession>
<dbReference type="InterPro" id="IPR051012">
    <property type="entry name" value="CellSynth/LPSAsmb/PSIAsmb"/>
</dbReference>
<keyword evidence="6" id="KW-1185">Reference proteome</keyword>
<dbReference type="SUPFAM" id="SSF48452">
    <property type="entry name" value="TPR-like"/>
    <property type="match status" value="1"/>
</dbReference>
<dbReference type="PANTHER" id="PTHR45586:SF1">
    <property type="entry name" value="LIPOPOLYSACCHARIDE ASSEMBLY PROTEIN B"/>
    <property type="match status" value="1"/>
</dbReference>
<name>A0ABT0PCJ2_9GAMM</name>
<organism evidence="5 6">
    <name type="scientific">Parendozoicomonas callyspongiae</name>
    <dbReference type="NCBI Taxonomy" id="2942213"/>
    <lineage>
        <taxon>Bacteria</taxon>
        <taxon>Pseudomonadati</taxon>
        <taxon>Pseudomonadota</taxon>
        <taxon>Gammaproteobacteria</taxon>
        <taxon>Oceanospirillales</taxon>
        <taxon>Endozoicomonadaceae</taxon>
        <taxon>Parendozoicomonas</taxon>
    </lineage>
</organism>